<feature type="compositionally biased region" description="Basic residues" evidence="1">
    <location>
        <begin position="60"/>
        <end position="71"/>
    </location>
</feature>
<accession>A0ABP8XKN6</accession>
<proteinExistence type="predicted"/>
<gene>
    <name evidence="2" type="ORF">GCM10023215_56170</name>
</gene>
<evidence type="ECO:0000313" key="2">
    <source>
        <dbReference type="EMBL" id="GAA4707845.1"/>
    </source>
</evidence>
<dbReference type="Proteomes" id="UP001500325">
    <property type="component" value="Unassembled WGS sequence"/>
</dbReference>
<evidence type="ECO:0000313" key="3">
    <source>
        <dbReference type="Proteomes" id="UP001500325"/>
    </source>
</evidence>
<reference evidence="3" key="1">
    <citation type="journal article" date="2019" name="Int. J. Syst. Evol. Microbiol.">
        <title>The Global Catalogue of Microorganisms (GCM) 10K type strain sequencing project: providing services to taxonomists for standard genome sequencing and annotation.</title>
        <authorList>
            <consortium name="The Broad Institute Genomics Platform"/>
            <consortium name="The Broad Institute Genome Sequencing Center for Infectious Disease"/>
            <person name="Wu L."/>
            <person name="Ma J."/>
        </authorList>
    </citation>
    <scope>NUCLEOTIDE SEQUENCE [LARGE SCALE GENOMIC DNA]</scope>
    <source>
        <strain evidence="3">JCM 18055</strain>
    </source>
</reference>
<protein>
    <recommendedName>
        <fullName evidence="4">Luciferase-like monooxygenase</fullName>
    </recommendedName>
</protein>
<evidence type="ECO:0000256" key="1">
    <source>
        <dbReference type="SAM" id="MobiDB-lite"/>
    </source>
</evidence>
<sequence length="71" mass="8149">MAVVEHGMDGIVFWPGEDHDRQLSVLAEELVPIVREELAKIRAPTRLIWLRGRAGPPGTRRPRTRVRARTR</sequence>
<feature type="region of interest" description="Disordered" evidence="1">
    <location>
        <begin position="52"/>
        <end position="71"/>
    </location>
</feature>
<name>A0ABP8XKN6_9PSEU</name>
<evidence type="ECO:0008006" key="4">
    <source>
        <dbReference type="Google" id="ProtNLM"/>
    </source>
</evidence>
<dbReference type="EMBL" id="BAABIC010000025">
    <property type="protein sequence ID" value="GAA4707845.1"/>
    <property type="molecule type" value="Genomic_DNA"/>
</dbReference>
<keyword evidence="3" id="KW-1185">Reference proteome</keyword>
<comment type="caution">
    <text evidence="2">The sequence shown here is derived from an EMBL/GenBank/DDBJ whole genome shotgun (WGS) entry which is preliminary data.</text>
</comment>
<organism evidence="2 3">
    <name type="scientific">Pseudonocardia yuanmonensis</name>
    <dbReference type="NCBI Taxonomy" id="1095914"/>
    <lineage>
        <taxon>Bacteria</taxon>
        <taxon>Bacillati</taxon>
        <taxon>Actinomycetota</taxon>
        <taxon>Actinomycetes</taxon>
        <taxon>Pseudonocardiales</taxon>
        <taxon>Pseudonocardiaceae</taxon>
        <taxon>Pseudonocardia</taxon>
    </lineage>
</organism>